<evidence type="ECO:0000256" key="5">
    <source>
        <dbReference type="ARBA" id="ARBA00022748"/>
    </source>
</evidence>
<accession>A0ABM9WM40</accession>
<dbReference type="InterPro" id="IPR005616">
    <property type="entry name" value="CcmH/CycL/Ccl2/NrfF_N"/>
</dbReference>
<dbReference type="EMBL" id="AAMX01000011">
    <property type="protein sequence ID" value="EAQ31879.1"/>
    <property type="molecule type" value="Genomic_DNA"/>
</dbReference>
<comment type="function">
    <text evidence="7">Possible subunit of a heme lyase.</text>
</comment>
<gene>
    <name evidence="9" type="ORF">OS145_11252</name>
</gene>
<dbReference type="RefSeq" id="WP_006954916.1">
    <property type="nucleotide sequence ID" value="NZ_CH672404.1"/>
</dbReference>
<name>A0ABM9WM40_9GAMM</name>
<protein>
    <recommendedName>
        <fullName evidence="7">Cytochrome c-type biogenesis protein</fullName>
    </recommendedName>
</protein>
<keyword evidence="6 7" id="KW-0408">Iron</keyword>
<keyword evidence="3 7" id="KW-0479">Metal-binding</keyword>
<keyword evidence="7" id="KW-0472">Membrane</keyword>
<dbReference type="Proteomes" id="UP000016543">
    <property type="component" value="Unassembled WGS sequence"/>
</dbReference>
<dbReference type="PANTHER" id="PTHR47870">
    <property type="entry name" value="CYTOCHROME C-TYPE BIOGENESIS PROTEIN CCMH"/>
    <property type="match status" value="1"/>
</dbReference>
<dbReference type="Gene3D" id="1.10.8.640">
    <property type="entry name" value="Cytochrome C biogenesis protein"/>
    <property type="match status" value="1"/>
</dbReference>
<evidence type="ECO:0000313" key="9">
    <source>
        <dbReference type="EMBL" id="EAQ31879.1"/>
    </source>
</evidence>
<feature type="domain" description="CcmH/CycL/Ccl2/NrfF N-terminal" evidence="8">
    <location>
        <begin position="16"/>
        <end position="152"/>
    </location>
</feature>
<keyword evidence="7" id="KW-0812">Transmembrane</keyword>
<sequence length="158" mass="18340">MRTLTSSVIGALALVATLFSLYATAQASIREHEFETEAQRQLYQTLTQELRCPKCQNQNIADSNAPLSADMRDRTYTMIMEGKSREEIIDYMVARYGNFVHYRPPFNWYTSILWWGPLLIIAIGIGVAWVMSRKRKQPLELSAEEQERLEQLRKPDHD</sequence>
<keyword evidence="5" id="KW-0201">Cytochrome c-type biogenesis</keyword>
<dbReference type="CDD" id="cd16378">
    <property type="entry name" value="CcmH_N"/>
    <property type="match status" value="1"/>
</dbReference>
<evidence type="ECO:0000313" key="10">
    <source>
        <dbReference type="Proteomes" id="UP000016543"/>
    </source>
</evidence>
<keyword evidence="4 7" id="KW-0732">Signal</keyword>
<evidence type="ECO:0000256" key="2">
    <source>
        <dbReference type="ARBA" id="ARBA00022617"/>
    </source>
</evidence>
<dbReference type="InterPro" id="IPR038297">
    <property type="entry name" value="CcmH/CycL/NrfF/Ccl2_sf"/>
</dbReference>
<organism evidence="9 10">
    <name type="scientific">Idiomarina baltica OS145</name>
    <dbReference type="NCBI Taxonomy" id="314276"/>
    <lineage>
        <taxon>Bacteria</taxon>
        <taxon>Pseudomonadati</taxon>
        <taxon>Pseudomonadota</taxon>
        <taxon>Gammaproteobacteria</taxon>
        <taxon>Alteromonadales</taxon>
        <taxon>Idiomarinaceae</taxon>
        <taxon>Idiomarina</taxon>
    </lineage>
</organism>
<dbReference type="InterPro" id="IPR051263">
    <property type="entry name" value="C-type_cytochrome_biogenesis"/>
</dbReference>
<feature type="chain" id="PRO_5044970278" description="Cytochrome c-type biogenesis protein" evidence="7">
    <location>
        <begin position="26"/>
        <end position="158"/>
    </location>
</feature>
<evidence type="ECO:0000256" key="4">
    <source>
        <dbReference type="ARBA" id="ARBA00022729"/>
    </source>
</evidence>
<comment type="caution">
    <text evidence="9">The sequence shown here is derived from an EMBL/GenBank/DDBJ whole genome shotgun (WGS) entry which is preliminary data.</text>
</comment>
<evidence type="ECO:0000256" key="3">
    <source>
        <dbReference type="ARBA" id="ARBA00022723"/>
    </source>
</evidence>
<feature type="transmembrane region" description="Helical" evidence="7">
    <location>
        <begin position="112"/>
        <end position="131"/>
    </location>
</feature>
<evidence type="ECO:0000259" key="8">
    <source>
        <dbReference type="Pfam" id="PF03918"/>
    </source>
</evidence>
<keyword evidence="7" id="KW-1133">Transmembrane helix</keyword>
<reference evidence="9 10" key="1">
    <citation type="submission" date="2006-01" db="EMBL/GenBank/DDBJ databases">
        <authorList>
            <person name="Brettar I."/>
            <person name="Hofle M."/>
            <person name="Ferriera S."/>
            <person name="Johnson J."/>
            <person name="Kravitz S."/>
            <person name="Halpern A."/>
            <person name="Remington K."/>
            <person name="Beeson K."/>
            <person name="Tran B."/>
            <person name="Rogers Y.-H."/>
            <person name="Friedman R."/>
            <person name="Venter J.C."/>
        </authorList>
    </citation>
    <scope>NUCLEOTIDE SEQUENCE [LARGE SCALE GENOMIC DNA]</scope>
    <source>
        <strain evidence="9 10">OS145</strain>
    </source>
</reference>
<feature type="signal peptide" evidence="7">
    <location>
        <begin position="1"/>
        <end position="25"/>
    </location>
</feature>
<evidence type="ECO:0000256" key="7">
    <source>
        <dbReference type="RuleBase" id="RU364112"/>
    </source>
</evidence>
<keyword evidence="10" id="KW-1185">Reference proteome</keyword>
<comment type="similarity">
    <text evidence="1 7">Belongs to the CcmH/CycL/Ccl2/NrfF family.</text>
</comment>
<proteinExistence type="inferred from homology"/>
<evidence type="ECO:0000256" key="6">
    <source>
        <dbReference type="ARBA" id="ARBA00023004"/>
    </source>
</evidence>
<dbReference type="PANTHER" id="PTHR47870:SF1">
    <property type="entry name" value="CYTOCHROME C-TYPE BIOGENESIS PROTEIN CCMH"/>
    <property type="match status" value="1"/>
</dbReference>
<keyword evidence="2 7" id="KW-0349">Heme</keyword>
<evidence type="ECO:0000256" key="1">
    <source>
        <dbReference type="ARBA" id="ARBA00010342"/>
    </source>
</evidence>
<dbReference type="Pfam" id="PF03918">
    <property type="entry name" value="CcmH"/>
    <property type="match status" value="1"/>
</dbReference>